<evidence type="ECO:0000256" key="1">
    <source>
        <dbReference type="SAM" id="SignalP"/>
    </source>
</evidence>
<feature type="signal peptide" evidence="1">
    <location>
        <begin position="1"/>
        <end position="19"/>
    </location>
</feature>
<evidence type="ECO:0008006" key="4">
    <source>
        <dbReference type="Google" id="ProtNLM"/>
    </source>
</evidence>
<dbReference type="Proteomes" id="UP001497472">
    <property type="component" value="Unassembled WGS sequence"/>
</dbReference>
<dbReference type="AlphaFoldDB" id="A0AAV1JY91"/>
<name>A0AAV1JY91_9NEOP</name>
<dbReference type="Gene3D" id="2.10.25.10">
    <property type="entry name" value="Laminin"/>
    <property type="match status" value="1"/>
</dbReference>
<organism evidence="2 3">
    <name type="scientific">Leptosia nina</name>
    <dbReference type="NCBI Taxonomy" id="320188"/>
    <lineage>
        <taxon>Eukaryota</taxon>
        <taxon>Metazoa</taxon>
        <taxon>Ecdysozoa</taxon>
        <taxon>Arthropoda</taxon>
        <taxon>Hexapoda</taxon>
        <taxon>Insecta</taxon>
        <taxon>Pterygota</taxon>
        <taxon>Neoptera</taxon>
        <taxon>Endopterygota</taxon>
        <taxon>Lepidoptera</taxon>
        <taxon>Glossata</taxon>
        <taxon>Ditrysia</taxon>
        <taxon>Papilionoidea</taxon>
        <taxon>Pieridae</taxon>
        <taxon>Pierinae</taxon>
        <taxon>Leptosia</taxon>
    </lineage>
</organism>
<keyword evidence="1" id="KW-0732">Signal</keyword>
<proteinExistence type="predicted"/>
<accession>A0AAV1JY91</accession>
<feature type="chain" id="PRO_5043404575" description="TIL domain-containing protein" evidence="1">
    <location>
        <begin position="20"/>
        <end position="145"/>
    </location>
</feature>
<evidence type="ECO:0000313" key="2">
    <source>
        <dbReference type="EMBL" id="CAK1553388.1"/>
    </source>
</evidence>
<reference evidence="2 3" key="1">
    <citation type="submission" date="2023-11" db="EMBL/GenBank/DDBJ databases">
        <authorList>
            <person name="Okamura Y."/>
        </authorList>
    </citation>
    <scope>NUCLEOTIDE SEQUENCE [LARGE SCALE GENOMIC DNA]</scope>
</reference>
<protein>
    <recommendedName>
        <fullName evidence="4">TIL domain-containing protein</fullName>
    </recommendedName>
</protein>
<comment type="caution">
    <text evidence="2">The sequence shown here is derived from an EMBL/GenBank/DDBJ whole genome shotgun (WGS) entry which is preliminary data.</text>
</comment>
<keyword evidence="3" id="KW-1185">Reference proteome</keyword>
<evidence type="ECO:0000313" key="3">
    <source>
        <dbReference type="Proteomes" id="UP001497472"/>
    </source>
</evidence>
<dbReference type="EMBL" id="CAVLEF010000225">
    <property type="protein sequence ID" value="CAK1553388.1"/>
    <property type="molecule type" value="Genomic_DNA"/>
</dbReference>
<gene>
    <name evidence="2" type="ORF">LNINA_LOCUS12392</name>
</gene>
<sequence>MTFVQILFVCFALIVTSGAKECGINEVLDDCPVDCPYDYCPKNELQDRIPCPKPKQCPPADCKCGFNYRRENGTCIPTTECPAFPCTGPNEIYDPCPPYCPVQDCSSATPTAECPYFLFIVMRALSRMLIHEETVWHQSQLFFTI</sequence>